<protein>
    <submittedName>
        <fullName evidence="2">Uncharacterized protein</fullName>
    </submittedName>
</protein>
<reference evidence="2 3" key="1">
    <citation type="submission" date="2020-02" db="EMBL/GenBank/DDBJ databases">
        <authorList>
            <person name="Ferguson B K."/>
        </authorList>
    </citation>
    <scope>NUCLEOTIDE SEQUENCE [LARGE SCALE GENOMIC DNA]</scope>
</reference>
<organism evidence="2 3">
    <name type="scientific">Nesidiocoris tenuis</name>
    <dbReference type="NCBI Taxonomy" id="355587"/>
    <lineage>
        <taxon>Eukaryota</taxon>
        <taxon>Metazoa</taxon>
        <taxon>Ecdysozoa</taxon>
        <taxon>Arthropoda</taxon>
        <taxon>Hexapoda</taxon>
        <taxon>Insecta</taxon>
        <taxon>Pterygota</taxon>
        <taxon>Neoptera</taxon>
        <taxon>Paraneoptera</taxon>
        <taxon>Hemiptera</taxon>
        <taxon>Heteroptera</taxon>
        <taxon>Panheteroptera</taxon>
        <taxon>Cimicomorpha</taxon>
        <taxon>Miridae</taxon>
        <taxon>Dicyphina</taxon>
        <taxon>Nesidiocoris</taxon>
    </lineage>
</organism>
<feature type="compositionally biased region" description="Low complexity" evidence="1">
    <location>
        <begin position="38"/>
        <end position="58"/>
    </location>
</feature>
<proteinExistence type="predicted"/>
<name>A0A6H5GEC5_9HEMI</name>
<accession>A0A6H5GEC5</accession>
<evidence type="ECO:0000313" key="3">
    <source>
        <dbReference type="Proteomes" id="UP000479000"/>
    </source>
</evidence>
<evidence type="ECO:0000256" key="1">
    <source>
        <dbReference type="SAM" id="MobiDB-lite"/>
    </source>
</evidence>
<keyword evidence="3" id="KW-1185">Reference proteome</keyword>
<sequence>MILLDMMMAFCTNRMGLNTPITLSRLRFQGNSKFHGKSSSSGNLSSLGNSISRSNSVTTPTPFSTTNFSFQGNFSVCIVKILLMRNVSVGGSSAHGRTHQNSRNWPIV</sequence>
<dbReference type="AlphaFoldDB" id="A0A6H5GEC5"/>
<dbReference type="EMBL" id="CADCXU010010546">
    <property type="protein sequence ID" value="CAB0001378.1"/>
    <property type="molecule type" value="Genomic_DNA"/>
</dbReference>
<dbReference type="Proteomes" id="UP000479000">
    <property type="component" value="Unassembled WGS sequence"/>
</dbReference>
<gene>
    <name evidence="2" type="ORF">NTEN_LOCUS7165</name>
</gene>
<evidence type="ECO:0000313" key="2">
    <source>
        <dbReference type="EMBL" id="CAB0001378.1"/>
    </source>
</evidence>
<feature type="region of interest" description="Disordered" evidence="1">
    <location>
        <begin position="34"/>
        <end position="58"/>
    </location>
</feature>